<gene>
    <name evidence="2" type="ORF">PQ465_00555</name>
</gene>
<evidence type="ECO:0000313" key="3">
    <source>
        <dbReference type="Proteomes" id="UP001221558"/>
    </source>
</evidence>
<feature type="transmembrane region" description="Helical" evidence="1">
    <location>
        <begin position="12"/>
        <end position="30"/>
    </location>
</feature>
<evidence type="ECO:0000256" key="1">
    <source>
        <dbReference type="SAM" id="Phobius"/>
    </source>
</evidence>
<evidence type="ECO:0000313" key="2">
    <source>
        <dbReference type="EMBL" id="WDF68883.1"/>
    </source>
</evidence>
<accession>A0ABY7WGY7</accession>
<name>A0ABY7WGY7_9SPHI</name>
<dbReference type="RefSeq" id="WP_274267611.1">
    <property type="nucleotide sequence ID" value="NZ_CP117880.1"/>
</dbReference>
<dbReference type="EMBL" id="CP117880">
    <property type="protein sequence ID" value="WDF68883.1"/>
    <property type="molecule type" value="Genomic_DNA"/>
</dbReference>
<proteinExistence type="predicted"/>
<keyword evidence="1" id="KW-0812">Transmembrane</keyword>
<dbReference type="Proteomes" id="UP001221558">
    <property type="component" value="Chromosome"/>
</dbReference>
<keyword evidence="1" id="KW-0472">Membrane</keyword>
<sequence>MYHEFNVGKRLVQYGLLGLLLVLFSVAAVAQKKQKLVIEQVNAIQVDADLSDWSSMIDVANEGRWSFQVGQDIKALYAAVRIVDPVLQQMAITHGIVFTFNAQQKKTSASTFIFPFLDSETKRALANTARETDAATKNSLIKRARGYFVRGFSAVPDGIIALQNGYGLLAEAVAQDEALQYELVIPKSLLKQVSGSVLLGLAIHDGFSYPTQSAVRRMPGKVVSPEPANRSAKQKNSQTTAVLLETQLN</sequence>
<keyword evidence="3" id="KW-1185">Reference proteome</keyword>
<reference evidence="2 3" key="1">
    <citation type="submission" date="2023-02" db="EMBL/GenBank/DDBJ databases">
        <title>Genome sequence of Sphingobacterium sp. KACC 22765.</title>
        <authorList>
            <person name="Kim S."/>
            <person name="Heo J."/>
            <person name="Kwon S.-W."/>
        </authorList>
    </citation>
    <scope>NUCLEOTIDE SEQUENCE [LARGE SCALE GENOMIC DNA]</scope>
    <source>
        <strain evidence="2 3">KACC 22765</strain>
    </source>
</reference>
<organism evidence="2 3">
    <name type="scientific">Sphingobacterium oryzagri</name>
    <dbReference type="NCBI Taxonomy" id="3025669"/>
    <lineage>
        <taxon>Bacteria</taxon>
        <taxon>Pseudomonadati</taxon>
        <taxon>Bacteroidota</taxon>
        <taxon>Sphingobacteriia</taxon>
        <taxon>Sphingobacteriales</taxon>
        <taxon>Sphingobacteriaceae</taxon>
        <taxon>Sphingobacterium</taxon>
    </lineage>
</organism>
<protein>
    <submittedName>
        <fullName evidence="2">Uncharacterized protein</fullName>
    </submittedName>
</protein>
<keyword evidence="1" id="KW-1133">Transmembrane helix</keyword>